<dbReference type="EMBL" id="BLSB01000100">
    <property type="protein sequence ID" value="GFP35420.1"/>
    <property type="molecule type" value="Genomic_DNA"/>
</dbReference>
<reference evidence="2 3" key="1">
    <citation type="journal article" date="2020" name="Front. Microbiol.">
        <title>Single-cell genomics of novel Actinobacteria with the Wood-Ljungdahl pathway discovered in a serpentinizing system.</title>
        <authorList>
            <person name="Merino N."/>
            <person name="Kawai M."/>
            <person name="Boyd E.S."/>
            <person name="Colman D.R."/>
            <person name="McGlynn S.E."/>
            <person name="Nealson K.H."/>
            <person name="Kurokawa K."/>
            <person name="Hongoh Y."/>
        </authorList>
    </citation>
    <scope>NUCLEOTIDE SEQUENCE [LARGE SCALE GENOMIC DNA]</scope>
    <source>
        <strain evidence="2 3">S43</strain>
    </source>
</reference>
<evidence type="ECO:0000259" key="1">
    <source>
        <dbReference type="Pfam" id="PF13280"/>
    </source>
</evidence>
<evidence type="ECO:0000313" key="2">
    <source>
        <dbReference type="EMBL" id="GFP35420.1"/>
    </source>
</evidence>
<sequence>MIDRQEVMDFSREFGLTANVVEKDYVLGWLLAGISSHPELGSSWVFKGGTCLKKCYFETYRFSEDLDFTVIRLEHQDRGFLINAFKEIVNWVYDAAGIEIPHELISFEIYKNPRGTRSVQGKISYRGPLQPGGSLPRIKLDLTDDEVLTLDPVTRVVHHPYSDRPEDGIYVQCYCFEEVFAEKIRALVERLRPRDLYDVIHLYRHDSTKHSRNIIFSALKKKCAFKGMPVPTMNILEGKPERAELEAEWENMLGHQVPALPAFEQFWQELPELFEWLYHAVEKAVPPSIPLMGKAIDESWYPPAMAQAWHIPTPLEVIRSAAANRLCVDLTYQGSRRLIEPYSLRRTRDGNLLLYAVKHNTGEDRSYRVDRIQGAEVTKVPFTPRYIVELTSSGPISAPPTTRRTSRSGVIRPQGTKTLIEGREGGL</sequence>
<dbReference type="Gene3D" id="3.10.450.620">
    <property type="entry name" value="JHP933, nucleotidyltransferase-like core domain"/>
    <property type="match status" value="1"/>
</dbReference>
<dbReference type="Pfam" id="PF13280">
    <property type="entry name" value="WYL"/>
    <property type="match status" value="1"/>
</dbReference>
<evidence type="ECO:0000313" key="3">
    <source>
        <dbReference type="Proteomes" id="UP000576480"/>
    </source>
</evidence>
<dbReference type="InterPro" id="IPR026881">
    <property type="entry name" value="WYL_dom"/>
</dbReference>
<protein>
    <recommendedName>
        <fullName evidence="1">WYL domain-containing protein</fullName>
    </recommendedName>
</protein>
<dbReference type="Proteomes" id="UP000576480">
    <property type="component" value="Unassembled WGS sequence"/>
</dbReference>
<dbReference type="AlphaFoldDB" id="A0A6V8QCV9"/>
<accession>A0A6V8QCV9</accession>
<dbReference type="PROSITE" id="PS52050">
    <property type="entry name" value="WYL"/>
    <property type="match status" value="1"/>
</dbReference>
<feature type="domain" description="WYL" evidence="1">
    <location>
        <begin position="315"/>
        <end position="377"/>
    </location>
</feature>
<gene>
    <name evidence="2" type="ORF">HKBW3S43_01212</name>
</gene>
<proteinExistence type="predicted"/>
<organism evidence="2 3">
    <name type="scientific">Candidatus Hakubella thermalkaliphila</name>
    <dbReference type="NCBI Taxonomy" id="2754717"/>
    <lineage>
        <taxon>Bacteria</taxon>
        <taxon>Bacillati</taxon>
        <taxon>Actinomycetota</taxon>
        <taxon>Actinomycetota incertae sedis</taxon>
        <taxon>Candidatus Hakubellales</taxon>
        <taxon>Candidatus Hakubellaceae</taxon>
        <taxon>Candidatus Hakubella</taxon>
    </lineage>
</organism>
<name>A0A6V8QCV9_9ACTN</name>
<dbReference type="Pfam" id="PF08843">
    <property type="entry name" value="AbiEii"/>
    <property type="match status" value="1"/>
</dbReference>
<comment type="caution">
    <text evidence="2">The sequence shown here is derived from an EMBL/GenBank/DDBJ whole genome shotgun (WGS) entry which is preliminary data.</text>
</comment>
<dbReference type="InterPro" id="IPR014942">
    <property type="entry name" value="AbiEii"/>
</dbReference>
<dbReference type="RefSeq" id="WP_176230023.1">
    <property type="nucleotide sequence ID" value="NZ_BLSB01000100.1"/>
</dbReference>